<evidence type="ECO:0000259" key="1">
    <source>
        <dbReference type="Pfam" id="PF13679"/>
    </source>
</evidence>
<comment type="caution">
    <text evidence="2">The sequence shown here is derived from an EMBL/GenBank/DDBJ whole genome shotgun (WGS) entry which is preliminary data.</text>
</comment>
<organism evidence="2 3">
    <name type="scientific">Rossellomorea vietnamensis</name>
    <dbReference type="NCBI Taxonomy" id="218284"/>
    <lineage>
        <taxon>Bacteria</taxon>
        <taxon>Bacillati</taxon>
        <taxon>Bacillota</taxon>
        <taxon>Bacilli</taxon>
        <taxon>Bacillales</taxon>
        <taxon>Bacillaceae</taxon>
        <taxon>Rossellomorea</taxon>
    </lineage>
</organism>
<dbReference type="GO" id="GO:0032259">
    <property type="term" value="P:methylation"/>
    <property type="evidence" value="ECO:0007669"/>
    <property type="project" value="UniProtKB-KW"/>
</dbReference>
<dbReference type="AlphaFoldDB" id="A0A0P6WII4"/>
<feature type="domain" description="Methyltransferase" evidence="1">
    <location>
        <begin position="39"/>
        <end position="96"/>
    </location>
</feature>
<dbReference type="Proteomes" id="UP000050398">
    <property type="component" value="Unassembled WGS sequence"/>
</dbReference>
<protein>
    <submittedName>
        <fullName evidence="2">SAM-dependent methyltransferase</fullName>
    </submittedName>
</protein>
<gene>
    <name evidence="2" type="ORF">AM506_07400</name>
</gene>
<name>A0A0P6WII4_9BACI</name>
<dbReference type="InterPro" id="IPR029063">
    <property type="entry name" value="SAM-dependent_MTases_sf"/>
</dbReference>
<dbReference type="OrthoDB" id="9780095at2"/>
<accession>A0A0P6WII4</accession>
<sequence length="202" mass="24427">MKEHDYDKLLNIKTGDRQIGFHRSFHYHRYEPTPYAALEELFQHYELKRRDRVVDFGCGKGRLNFFLHHHFQTTVVGVEMNDEFYGDCMKNLSTYREKTKIKNNSISFCHCLAEDYDIHPEDNRFYFFNPFSVQIFMKVINNILFSVEAFPRDIEILLYYSSDDYVHYLEEHPLFELLKEVSLTGQFEQNAYERFLVYGLMY</sequence>
<dbReference type="GO" id="GO:0008168">
    <property type="term" value="F:methyltransferase activity"/>
    <property type="evidence" value="ECO:0007669"/>
    <property type="project" value="UniProtKB-KW"/>
</dbReference>
<keyword evidence="2" id="KW-0808">Transferase</keyword>
<evidence type="ECO:0000313" key="3">
    <source>
        <dbReference type="Proteomes" id="UP000050398"/>
    </source>
</evidence>
<keyword evidence="2" id="KW-0489">Methyltransferase</keyword>
<dbReference type="Gene3D" id="3.40.50.150">
    <property type="entry name" value="Vaccinia Virus protein VP39"/>
    <property type="match status" value="1"/>
</dbReference>
<proteinExistence type="predicted"/>
<evidence type="ECO:0000313" key="2">
    <source>
        <dbReference type="EMBL" id="KPL60416.1"/>
    </source>
</evidence>
<reference evidence="2 3" key="1">
    <citation type="submission" date="2015-08" db="EMBL/GenBank/DDBJ databases">
        <title>Draft Genome Sequence of Bacillus vietnamensis UCD-SED5.</title>
        <authorList>
            <person name="Lee R.D."/>
            <person name="Jospin G."/>
            <person name="Lang J.M."/>
            <person name="Coil D.A."/>
            <person name="Eisen J.A."/>
        </authorList>
    </citation>
    <scope>NUCLEOTIDE SEQUENCE [LARGE SCALE GENOMIC DNA]</scope>
    <source>
        <strain evidence="2 3">UCD-SED5</strain>
    </source>
</reference>
<dbReference type="PATRIC" id="fig|218284.4.peg.2984"/>
<dbReference type="RefSeq" id="WP_060671843.1">
    <property type="nucleotide sequence ID" value="NZ_JBCNGU010000013.1"/>
</dbReference>
<dbReference type="SUPFAM" id="SSF53335">
    <property type="entry name" value="S-adenosyl-L-methionine-dependent methyltransferases"/>
    <property type="match status" value="1"/>
</dbReference>
<dbReference type="Pfam" id="PF13679">
    <property type="entry name" value="Methyltransf_32"/>
    <property type="match status" value="1"/>
</dbReference>
<dbReference type="InterPro" id="IPR025714">
    <property type="entry name" value="Methyltranfer_dom"/>
</dbReference>
<dbReference type="EMBL" id="LIXZ01000004">
    <property type="protein sequence ID" value="KPL60416.1"/>
    <property type="molecule type" value="Genomic_DNA"/>
</dbReference>